<reference evidence="1 2" key="1">
    <citation type="submission" date="2019-10" db="EMBL/GenBank/DDBJ databases">
        <title>Bacillus aerolatum sp. nov., isolated from bioaerosol of sport playgrounds.</title>
        <authorList>
            <person name="Chen P."/>
            <person name="Zhang G."/>
        </authorList>
    </citation>
    <scope>NUCLEOTIDE SEQUENCE [LARGE SCALE GENOMIC DNA]</scope>
    <source>
        <strain evidence="1 2">CX253</strain>
    </source>
</reference>
<gene>
    <name evidence="1" type="ORF">F9802_13535</name>
</gene>
<dbReference type="Proteomes" id="UP000429595">
    <property type="component" value="Unassembled WGS sequence"/>
</dbReference>
<accession>A0A6I1FTB8</accession>
<protein>
    <submittedName>
        <fullName evidence="1">Uncharacterized protein</fullName>
    </submittedName>
</protein>
<dbReference type="AlphaFoldDB" id="A0A6I1FTB8"/>
<dbReference type="RefSeq" id="WP_152152837.1">
    <property type="nucleotide sequence ID" value="NZ_WEIO01000008.1"/>
</dbReference>
<evidence type="ECO:0000313" key="1">
    <source>
        <dbReference type="EMBL" id="KAB7705558.1"/>
    </source>
</evidence>
<sequence>MNVESMVYSAKKTLGQATAYAKEKIFELTGTPSASVSALAKFIPTHHDTKAEIKTFLGTNFIFYTLETMGVRYYLEMKGSRILQLDANMKDHQIVSYRSYRDQHSLNVPIRFP</sequence>
<name>A0A6I1FTB8_9BACI</name>
<evidence type="ECO:0000313" key="2">
    <source>
        <dbReference type="Proteomes" id="UP000429595"/>
    </source>
</evidence>
<dbReference type="EMBL" id="WEIO01000008">
    <property type="protein sequence ID" value="KAB7705558.1"/>
    <property type="molecule type" value="Genomic_DNA"/>
</dbReference>
<organism evidence="1 2">
    <name type="scientific">Bacillus aerolatus</name>
    <dbReference type="NCBI Taxonomy" id="2653354"/>
    <lineage>
        <taxon>Bacteria</taxon>
        <taxon>Bacillati</taxon>
        <taxon>Bacillota</taxon>
        <taxon>Bacilli</taxon>
        <taxon>Bacillales</taxon>
        <taxon>Bacillaceae</taxon>
        <taxon>Bacillus</taxon>
    </lineage>
</organism>
<keyword evidence="2" id="KW-1185">Reference proteome</keyword>
<proteinExistence type="predicted"/>
<comment type="caution">
    <text evidence="1">The sequence shown here is derived from an EMBL/GenBank/DDBJ whole genome shotgun (WGS) entry which is preliminary data.</text>
</comment>